<dbReference type="InterPro" id="IPR050696">
    <property type="entry name" value="FtsA/MreB"/>
</dbReference>
<keyword evidence="1" id="KW-0132">Cell division</keyword>
<protein>
    <submittedName>
        <fullName evidence="1">Cell division protein FtsA</fullName>
    </submittedName>
</protein>
<dbReference type="SUPFAM" id="SSF53067">
    <property type="entry name" value="Actin-like ATPase domain"/>
    <property type="match status" value="1"/>
</dbReference>
<dbReference type="Pfam" id="PF11104">
    <property type="entry name" value="PilM_2"/>
    <property type="match status" value="2"/>
</dbReference>
<keyword evidence="2" id="KW-1185">Reference proteome</keyword>
<evidence type="ECO:0000313" key="1">
    <source>
        <dbReference type="EMBL" id="PRR77742.1"/>
    </source>
</evidence>
<dbReference type="Gene3D" id="3.30.420.40">
    <property type="match status" value="1"/>
</dbReference>
<dbReference type="PANTHER" id="PTHR32432:SF3">
    <property type="entry name" value="ETHANOLAMINE UTILIZATION PROTEIN EUTJ"/>
    <property type="match status" value="1"/>
</dbReference>
<dbReference type="AlphaFoldDB" id="A0A9X7P7S0"/>
<dbReference type="Gene3D" id="3.30.1490.300">
    <property type="match status" value="1"/>
</dbReference>
<name>A0A9X7P7S0_9FIRM</name>
<dbReference type="InterPro" id="IPR043129">
    <property type="entry name" value="ATPase_NBD"/>
</dbReference>
<dbReference type="PANTHER" id="PTHR32432">
    <property type="entry name" value="CELL DIVISION PROTEIN FTSA-RELATED"/>
    <property type="match status" value="1"/>
</dbReference>
<reference evidence="1 2" key="1">
    <citation type="submission" date="2018-03" db="EMBL/GenBank/DDBJ databases">
        <title>Genome sequence of Moorella stamsii DSM 26217.</title>
        <authorList>
            <person name="Poehlein A."/>
            <person name="Daniel R."/>
        </authorList>
    </citation>
    <scope>NUCLEOTIDE SEQUENCE [LARGE SCALE GENOMIC DNA]</scope>
    <source>
        <strain evidence="2">DSM 26217</strain>
    </source>
</reference>
<sequence>MMRWPRFRRQPQYLGIDLGTTAVKAAVYQGRQWLTASVPAPPGGLADTQAMVAAIAEAASRTGWRGRRAVTAVSGERVIVRYLRLPRMTPEELKSGMAYEIENYLPTGAQDMVVDWAILDVGPDTDAGQMPVLLAAAPREQVTSLYQLFHAAGLDLMAIDLVPLALCRALAGEASGATVIIDIGGRWSNLVLAREGRPLFSRVVAIGGGELGMPGISGSSRMAEMAQEIRRSLEFYRSQAGTAFNPERIILTGGGAQVDGVADYCREELGLTVTVGRPGTGPGGSPDPALAVAMGLALRERVI</sequence>
<accession>A0A9X7P7S0</accession>
<dbReference type="InterPro" id="IPR005883">
    <property type="entry name" value="PilM"/>
</dbReference>
<proteinExistence type="predicted"/>
<gene>
    <name evidence="1" type="primary">ftsA_1</name>
    <name evidence="1" type="ORF">MOST_00790</name>
</gene>
<organism evidence="1 2">
    <name type="scientific">Neomoorella stamsii</name>
    <dbReference type="NCBI Taxonomy" id="1266720"/>
    <lineage>
        <taxon>Bacteria</taxon>
        <taxon>Bacillati</taxon>
        <taxon>Bacillota</taxon>
        <taxon>Clostridia</taxon>
        <taxon>Neomoorellales</taxon>
        <taxon>Neomoorellaceae</taxon>
        <taxon>Neomoorella</taxon>
    </lineage>
</organism>
<dbReference type="EMBL" id="PVXL01000005">
    <property type="protein sequence ID" value="PRR77742.1"/>
    <property type="molecule type" value="Genomic_DNA"/>
</dbReference>
<dbReference type="GO" id="GO:0051301">
    <property type="term" value="P:cell division"/>
    <property type="evidence" value="ECO:0007669"/>
    <property type="project" value="UniProtKB-KW"/>
</dbReference>
<evidence type="ECO:0000313" key="2">
    <source>
        <dbReference type="Proteomes" id="UP000239430"/>
    </source>
</evidence>
<dbReference type="Proteomes" id="UP000239430">
    <property type="component" value="Unassembled WGS sequence"/>
</dbReference>
<keyword evidence="1" id="KW-0131">Cell cycle</keyword>
<comment type="caution">
    <text evidence="1">The sequence shown here is derived from an EMBL/GenBank/DDBJ whole genome shotgun (WGS) entry which is preliminary data.</text>
</comment>
<dbReference type="CDD" id="cd24049">
    <property type="entry name" value="ASKHA_NBD_PilM"/>
    <property type="match status" value="1"/>
</dbReference>